<organism evidence="19 20">
    <name type="scientific">Ichthyenterobacterium magnum</name>
    <dbReference type="NCBI Taxonomy" id="1230530"/>
    <lineage>
        <taxon>Bacteria</taxon>
        <taxon>Pseudomonadati</taxon>
        <taxon>Bacteroidota</taxon>
        <taxon>Flavobacteriia</taxon>
        <taxon>Flavobacteriales</taxon>
        <taxon>Flavobacteriaceae</taxon>
        <taxon>Ichthyenterobacterium</taxon>
    </lineage>
</organism>
<evidence type="ECO:0000313" key="20">
    <source>
        <dbReference type="Proteomes" id="UP000284892"/>
    </source>
</evidence>
<feature type="disulfide bond" description="Redox-active" evidence="15">
    <location>
        <begin position="41"/>
        <end position="46"/>
    </location>
</feature>
<dbReference type="GO" id="GO:0004148">
    <property type="term" value="F:dihydrolipoyl dehydrogenase (NADH) activity"/>
    <property type="evidence" value="ECO:0007669"/>
    <property type="project" value="UniProtKB-EC"/>
</dbReference>
<evidence type="ECO:0000259" key="18">
    <source>
        <dbReference type="Pfam" id="PF07992"/>
    </source>
</evidence>
<keyword evidence="20" id="KW-1185">Reference proteome</keyword>
<keyword evidence="11 16" id="KW-0676">Redox-active center</keyword>
<evidence type="ECO:0000256" key="12">
    <source>
        <dbReference type="ARBA" id="ARBA00049187"/>
    </source>
</evidence>
<dbReference type="AlphaFoldDB" id="A0A420DKE8"/>
<dbReference type="PRINTS" id="PR00368">
    <property type="entry name" value="FADPNR"/>
</dbReference>
<evidence type="ECO:0000256" key="15">
    <source>
        <dbReference type="PIRSR" id="PIRSR000350-4"/>
    </source>
</evidence>
<dbReference type="OrthoDB" id="9800167at2"/>
<evidence type="ECO:0000256" key="11">
    <source>
        <dbReference type="ARBA" id="ARBA00023284"/>
    </source>
</evidence>
<dbReference type="InterPro" id="IPR006258">
    <property type="entry name" value="Lipoamide_DH"/>
</dbReference>
<evidence type="ECO:0000256" key="14">
    <source>
        <dbReference type="PIRSR" id="PIRSR000350-3"/>
    </source>
</evidence>
<dbReference type="Pfam" id="PF02852">
    <property type="entry name" value="Pyr_redox_dim"/>
    <property type="match status" value="1"/>
</dbReference>
<comment type="cofactor">
    <cofactor evidence="14 16">
        <name>FAD</name>
        <dbReference type="ChEBI" id="CHEBI:57692"/>
    </cofactor>
    <text evidence="14 16">Binds 1 FAD per subunit.</text>
</comment>
<keyword evidence="5" id="KW-0963">Cytoplasm</keyword>
<dbReference type="PANTHER" id="PTHR22912">
    <property type="entry name" value="DISULFIDE OXIDOREDUCTASE"/>
    <property type="match status" value="1"/>
</dbReference>
<keyword evidence="6 16" id="KW-0285">Flavoprotein</keyword>
<dbReference type="Gene3D" id="3.30.390.30">
    <property type="match status" value="1"/>
</dbReference>
<feature type="binding site" evidence="14">
    <location>
        <position position="197"/>
    </location>
    <ligand>
        <name>NAD(+)</name>
        <dbReference type="ChEBI" id="CHEBI:57540"/>
    </ligand>
</feature>
<feature type="domain" description="Pyridine nucleotide-disulphide oxidoreductase dimerisation" evidence="17">
    <location>
        <begin position="339"/>
        <end position="447"/>
    </location>
</feature>
<evidence type="ECO:0000256" key="13">
    <source>
        <dbReference type="PIRSR" id="PIRSR000350-2"/>
    </source>
</evidence>
<dbReference type="GO" id="GO:0006103">
    <property type="term" value="P:2-oxoglutarate metabolic process"/>
    <property type="evidence" value="ECO:0007669"/>
    <property type="project" value="TreeGrafter"/>
</dbReference>
<dbReference type="InterPro" id="IPR016156">
    <property type="entry name" value="FAD/NAD-linked_Rdtase_dimer_sf"/>
</dbReference>
<evidence type="ECO:0000259" key="17">
    <source>
        <dbReference type="Pfam" id="PF02852"/>
    </source>
</evidence>
<accession>A0A420DKE8</accession>
<keyword evidence="10" id="KW-1015">Disulfide bond</keyword>
<dbReference type="RefSeq" id="WP_120201000.1">
    <property type="nucleotide sequence ID" value="NZ_RAQJ01000003.1"/>
</dbReference>
<dbReference type="InterPro" id="IPR004099">
    <property type="entry name" value="Pyr_nucl-diS_OxRdtase_dimer"/>
</dbReference>
<dbReference type="PIRSF" id="PIRSF000350">
    <property type="entry name" value="Mercury_reductase_MerA"/>
    <property type="match status" value="1"/>
</dbReference>
<dbReference type="FunFam" id="3.30.390.30:FF:000001">
    <property type="entry name" value="Dihydrolipoyl dehydrogenase"/>
    <property type="match status" value="1"/>
</dbReference>
<evidence type="ECO:0000256" key="2">
    <source>
        <dbReference type="ARBA" id="ARBA00007532"/>
    </source>
</evidence>
<feature type="binding site" evidence="14">
    <location>
        <position position="113"/>
    </location>
    <ligand>
        <name>FAD</name>
        <dbReference type="ChEBI" id="CHEBI:57692"/>
    </ligand>
</feature>
<comment type="catalytic activity">
    <reaction evidence="12 16">
        <text>N(6)-[(R)-dihydrolipoyl]-L-lysyl-[protein] + NAD(+) = N(6)-[(R)-lipoyl]-L-lysyl-[protein] + NADH + H(+)</text>
        <dbReference type="Rhea" id="RHEA:15045"/>
        <dbReference type="Rhea" id="RHEA-COMP:10474"/>
        <dbReference type="Rhea" id="RHEA-COMP:10475"/>
        <dbReference type="ChEBI" id="CHEBI:15378"/>
        <dbReference type="ChEBI" id="CHEBI:57540"/>
        <dbReference type="ChEBI" id="CHEBI:57945"/>
        <dbReference type="ChEBI" id="CHEBI:83099"/>
        <dbReference type="ChEBI" id="CHEBI:83100"/>
        <dbReference type="EC" id="1.8.1.4"/>
    </reaction>
</comment>
<keyword evidence="8 16" id="KW-0560">Oxidoreductase</keyword>
<dbReference type="EMBL" id="RAQJ01000003">
    <property type="protein sequence ID" value="RKE94726.1"/>
    <property type="molecule type" value="Genomic_DNA"/>
</dbReference>
<dbReference type="InterPro" id="IPR036188">
    <property type="entry name" value="FAD/NAD-bd_sf"/>
</dbReference>
<dbReference type="InterPro" id="IPR050151">
    <property type="entry name" value="Class-I_Pyr_Nuc-Dis_Oxidored"/>
</dbReference>
<name>A0A420DKE8_9FLAO</name>
<dbReference type="Proteomes" id="UP000284892">
    <property type="component" value="Unassembled WGS sequence"/>
</dbReference>
<proteinExistence type="inferred from homology"/>
<dbReference type="GO" id="GO:0005737">
    <property type="term" value="C:cytoplasm"/>
    <property type="evidence" value="ECO:0007669"/>
    <property type="project" value="UniProtKB-SubCell"/>
</dbReference>
<comment type="similarity">
    <text evidence="2 16">Belongs to the class-I pyridine nucleotide-disulfide oxidoreductase family.</text>
</comment>
<dbReference type="InterPro" id="IPR001100">
    <property type="entry name" value="Pyr_nuc-diS_OxRdtase"/>
</dbReference>
<dbReference type="NCBIfam" id="TIGR01350">
    <property type="entry name" value="lipoamide_DH"/>
    <property type="match status" value="1"/>
</dbReference>
<feature type="domain" description="FAD/NAD(P)-binding" evidence="18">
    <location>
        <begin position="4"/>
        <end position="319"/>
    </location>
</feature>
<keyword evidence="7 14" id="KW-0274">FAD</keyword>
<dbReference type="EC" id="1.8.1.4" evidence="3 16"/>
<evidence type="ECO:0000256" key="10">
    <source>
        <dbReference type="ARBA" id="ARBA00023157"/>
    </source>
</evidence>
<reference evidence="19 20" key="1">
    <citation type="submission" date="2018-09" db="EMBL/GenBank/DDBJ databases">
        <title>Genomic Encyclopedia of Archaeal and Bacterial Type Strains, Phase II (KMG-II): from individual species to whole genera.</title>
        <authorList>
            <person name="Goeker M."/>
        </authorList>
    </citation>
    <scope>NUCLEOTIDE SEQUENCE [LARGE SCALE GENOMIC DNA]</scope>
    <source>
        <strain evidence="19 20">DSM 26283</strain>
    </source>
</reference>
<evidence type="ECO:0000256" key="5">
    <source>
        <dbReference type="ARBA" id="ARBA00022490"/>
    </source>
</evidence>
<feature type="active site" description="Proton acceptor" evidence="13">
    <location>
        <position position="437"/>
    </location>
</feature>
<evidence type="ECO:0000256" key="8">
    <source>
        <dbReference type="ARBA" id="ARBA00023002"/>
    </source>
</evidence>
<dbReference type="Pfam" id="PF07992">
    <property type="entry name" value="Pyr_redox_2"/>
    <property type="match status" value="1"/>
</dbReference>
<comment type="caution">
    <text evidence="19">The sequence shown here is derived from an EMBL/GenBank/DDBJ whole genome shotgun (WGS) entry which is preliminary data.</text>
</comment>
<dbReference type="InterPro" id="IPR012999">
    <property type="entry name" value="Pyr_OxRdtase_I_AS"/>
</dbReference>
<evidence type="ECO:0000256" key="6">
    <source>
        <dbReference type="ARBA" id="ARBA00022630"/>
    </source>
</evidence>
<dbReference type="InterPro" id="IPR023753">
    <property type="entry name" value="FAD/NAD-binding_dom"/>
</dbReference>
<evidence type="ECO:0000256" key="3">
    <source>
        <dbReference type="ARBA" id="ARBA00012608"/>
    </source>
</evidence>
<comment type="subcellular location">
    <subcellularLocation>
        <location evidence="1">Cytoplasm</location>
    </subcellularLocation>
</comment>
<dbReference type="SUPFAM" id="SSF51905">
    <property type="entry name" value="FAD/NAD(P)-binding domain"/>
    <property type="match status" value="1"/>
</dbReference>
<evidence type="ECO:0000256" key="7">
    <source>
        <dbReference type="ARBA" id="ARBA00022827"/>
    </source>
</evidence>
<dbReference type="PROSITE" id="PS00076">
    <property type="entry name" value="PYRIDINE_REDOX_1"/>
    <property type="match status" value="1"/>
</dbReference>
<evidence type="ECO:0000256" key="16">
    <source>
        <dbReference type="RuleBase" id="RU003692"/>
    </source>
</evidence>
<dbReference type="Gene3D" id="3.50.50.60">
    <property type="entry name" value="FAD/NAD(P)-binding domain"/>
    <property type="match status" value="2"/>
</dbReference>
<gene>
    <name evidence="19" type="ORF">BXY80_1737</name>
</gene>
<sequence length="458" mass="48940">MSKYDIIVLGSGPGGYVTAIRASQLGFKTAVVEKESLGGVCLNWGCIPTKALLKSAQVFEYLKHAEDYGLSVKDADKDFNAVVKRSRGVAEGMSNGVKFLMKKNKIDVIEGFGKLKPGKKIDVDGKEYSADHIVIATGARSRELPSLPQDGKKVIGYREAMTLPSQPKKMIVVGSGAIGVEFAYFYNSMGTEVTIVEYLPNIVPVEDIDVSKQLERSFKKSGIKIMTSAEVTNVDTSGKGVKATVKTKKGEEILEADIILSAVGIKTNIENIGLEDVGIAVDRDKILVNDYYQTNIPGYYAIGDVTPGQALAHVASAEGILCVEKIAGLHVEALDYGNIPGCTYASPEIASVGLTEKQAKDQGLDIKVGKFPFSASGKASAAGTKDGFVKVIFDAKYGEWLGCHMIGAGVTDMIAEAVLGRKLETTGHEVLKAVHPHPTMSEAVMEAVADAYDEVIHL</sequence>
<feature type="binding site" evidence="14">
    <location>
        <begin position="174"/>
        <end position="181"/>
    </location>
    <ligand>
        <name>NAD(+)</name>
        <dbReference type="ChEBI" id="CHEBI:57540"/>
    </ligand>
</feature>
<feature type="binding site" evidence="14">
    <location>
        <position position="304"/>
    </location>
    <ligand>
        <name>FAD</name>
        <dbReference type="ChEBI" id="CHEBI:57692"/>
    </ligand>
</feature>
<protein>
    <recommendedName>
        <fullName evidence="4 16">Dihydrolipoyl dehydrogenase</fullName>
        <ecNumber evidence="3 16">1.8.1.4</ecNumber>
    </recommendedName>
</protein>
<feature type="binding site" evidence="14">
    <location>
        <position position="50"/>
    </location>
    <ligand>
        <name>FAD</name>
        <dbReference type="ChEBI" id="CHEBI:57692"/>
    </ligand>
</feature>
<evidence type="ECO:0000256" key="4">
    <source>
        <dbReference type="ARBA" id="ARBA00016961"/>
    </source>
</evidence>
<keyword evidence="9 14" id="KW-0520">NAD</keyword>
<evidence type="ECO:0000313" key="19">
    <source>
        <dbReference type="EMBL" id="RKE94726.1"/>
    </source>
</evidence>
<dbReference type="PANTHER" id="PTHR22912:SF217">
    <property type="entry name" value="DIHYDROLIPOYL DEHYDROGENASE"/>
    <property type="match status" value="1"/>
</dbReference>
<keyword evidence="14" id="KW-0547">Nucleotide-binding</keyword>
<evidence type="ECO:0000256" key="9">
    <source>
        <dbReference type="ARBA" id="ARBA00023027"/>
    </source>
</evidence>
<feature type="binding site" evidence="14">
    <location>
        <position position="264"/>
    </location>
    <ligand>
        <name>NAD(+)</name>
        <dbReference type="ChEBI" id="CHEBI:57540"/>
    </ligand>
</feature>
<dbReference type="GO" id="GO:0050660">
    <property type="term" value="F:flavin adenine dinucleotide binding"/>
    <property type="evidence" value="ECO:0007669"/>
    <property type="project" value="InterPro"/>
</dbReference>
<dbReference type="SUPFAM" id="SSF55424">
    <property type="entry name" value="FAD/NAD-linked reductases, dimerisation (C-terminal) domain"/>
    <property type="match status" value="1"/>
</dbReference>
<dbReference type="PRINTS" id="PR00411">
    <property type="entry name" value="PNDRDTASEI"/>
</dbReference>
<evidence type="ECO:0000256" key="1">
    <source>
        <dbReference type="ARBA" id="ARBA00004496"/>
    </source>
</evidence>
<comment type="miscellaneous">
    <text evidence="16">The active site is a redox-active disulfide bond.</text>
</comment>